<evidence type="ECO:0000313" key="4">
    <source>
        <dbReference type="Proteomes" id="UP001305779"/>
    </source>
</evidence>
<gene>
    <name evidence="3" type="ORF">PRZ48_012803</name>
</gene>
<feature type="signal peptide" evidence="2">
    <location>
        <begin position="1"/>
        <end position="18"/>
    </location>
</feature>
<keyword evidence="2" id="KW-0732">Signal</keyword>
<keyword evidence="4" id="KW-1185">Reference proteome</keyword>
<evidence type="ECO:0000256" key="1">
    <source>
        <dbReference type="SAM" id="MobiDB-lite"/>
    </source>
</evidence>
<dbReference type="EMBL" id="JAXOVC010000010">
    <property type="protein sequence ID" value="KAK4496819.1"/>
    <property type="molecule type" value="Genomic_DNA"/>
</dbReference>
<evidence type="ECO:0000313" key="3">
    <source>
        <dbReference type="EMBL" id="KAK4496819.1"/>
    </source>
</evidence>
<feature type="chain" id="PRO_5045440534" description="SRS domain-containing protein" evidence="2">
    <location>
        <begin position="19"/>
        <end position="277"/>
    </location>
</feature>
<dbReference type="Proteomes" id="UP001305779">
    <property type="component" value="Unassembled WGS sequence"/>
</dbReference>
<name>A0ABR0E5W0_ZASCE</name>
<protein>
    <recommendedName>
        <fullName evidence="5">SRS domain-containing protein</fullName>
    </recommendedName>
</protein>
<evidence type="ECO:0008006" key="5">
    <source>
        <dbReference type="Google" id="ProtNLM"/>
    </source>
</evidence>
<feature type="region of interest" description="Disordered" evidence="1">
    <location>
        <begin position="219"/>
        <end position="254"/>
    </location>
</feature>
<accession>A0ABR0E5W0</accession>
<reference evidence="3 4" key="1">
    <citation type="journal article" date="2023" name="G3 (Bethesda)">
        <title>A chromosome-level genome assembly of Zasmidium syzygii isolated from banana leaves.</title>
        <authorList>
            <person name="van Westerhoven A.C."/>
            <person name="Mehrabi R."/>
            <person name="Talebi R."/>
            <person name="Steentjes M.B.F."/>
            <person name="Corcolon B."/>
            <person name="Chong P.A."/>
            <person name="Kema G.H.J."/>
            <person name="Seidl M.F."/>
        </authorList>
    </citation>
    <scope>NUCLEOTIDE SEQUENCE [LARGE SCALE GENOMIC DNA]</scope>
    <source>
        <strain evidence="3 4">P124</strain>
    </source>
</reference>
<sequence>MHRLQSFYLGLNLVFTAAFTQVGPGLFDLAAEQIEFGSNFTGSSATLSPGKLAFGSSETLQKRQWTCDPGYVESTRRATVTVFNAEEEQAGQAMPEFTCPATTFTEVGNSASLELGDNCKLTLQVNEAEESSTPVFRREVSATTTTAAPTLERRQDIVCTATLRGTTTIASTSWTTTNITVAEAPTALPEFSCLAMVVTNSAGDELALGDDCSLEYTPAEASADGAGDGDTGDSTTPEPNSQAASTATSPNAGSKGRKINLSLAVMYHVPAFFWISL</sequence>
<evidence type="ECO:0000256" key="2">
    <source>
        <dbReference type="SAM" id="SignalP"/>
    </source>
</evidence>
<proteinExistence type="predicted"/>
<feature type="compositionally biased region" description="Polar residues" evidence="1">
    <location>
        <begin position="240"/>
        <end position="252"/>
    </location>
</feature>
<organism evidence="3 4">
    <name type="scientific">Zasmidium cellare</name>
    <name type="common">Wine cellar mold</name>
    <name type="synonym">Racodium cellare</name>
    <dbReference type="NCBI Taxonomy" id="395010"/>
    <lineage>
        <taxon>Eukaryota</taxon>
        <taxon>Fungi</taxon>
        <taxon>Dikarya</taxon>
        <taxon>Ascomycota</taxon>
        <taxon>Pezizomycotina</taxon>
        <taxon>Dothideomycetes</taxon>
        <taxon>Dothideomycetidae</taxon>
        <taxon>Mycosphaerellales</taxon>
        <taxon>Mycosphaerellaceae</taxon>
        <taxon>Zasmidium</taxon>
    </lineage>
</organism>
<comment type="caution">
    <text evidence="3">The sequence shown here is derived from an EMBL/GenBank/DDBJ whole genome shotgun (WGS) entry which is preliminary data.</text>
</comment>